<reference evidence="1 2" key="1">
    <citation type="submission" date="2021-06" db="EMBL/GenBank/DDBJ databases">
        <title>Caerostris extrusa draft genome.</title>
        <authorList>
            <person name="Kono N."/>
            <person name="Arakawa K."/>
        </authorList>
    </citation>
    <scope>NUCLEOTIDE SEQUENCE [LARGE SCALE GENOMIC DNA]</scope>
</reference>
<sequence length="103" mass="12046">MSSFLQKQTPPPPAEQDKKLPSLELFDDWYLHGTNRSGRANGQYGDKYRECYFYAIAKAKQVQIASFCFFYRDDFPTEFNMTLKTVLFRHNSSVVVFSLRADK</sequence>
<comment type="caution">
    <text evidence="1">The sequence shown here is derived from an EMBL/GenBank/DDBJ whole genome shotgun (WGS) entry which is preliminary data.</text>
</comment>
<proteinExistence type="predicted"/>
<dbReference type="AlphaFoldDB" id="A0AAV4Q2J4"/>
<dbReference type="EMBL" id="BPLR01005567">
    <property type="protein sequence ID" value="GIY03346.1"/>
    <property type="molecule type" value="Genomic_DNA"/>
</dbReference>
<name>A0AAV4Q2J4_CAEEX</name>
<organism evidence="1 2">
    <name type="scientific">Caerostris extrusa</name>
    <name type="common">Bark spider</name>
    <name type="synonym">Caerostris bankana</name>
    <dbReference type="NCBI Taxonomy" id="172846"/>
    <lineage>
        <taxon>Eukaryota</taxon>
        <taxon>Metazoa</taxon>
        <taxon>Ecdysozoa</taxon>
        <taxon>Arthropoda</taxon>
        <taxon>Chelicerata</taxon>
        <taxon>Arachnida</taxon>
        <taxon>Araneae</taxon>
        <taxon>Araneomorphae</taxon>
        <taxon>Entelegynae</taxon>
        <taxon>Araneoidea</taxon>
        <taxon>Araneidae</taxon>
        <taxon>Caerostris</taxon>
    </lineage>
</organism>
<evidence type="ECO:0000313" key="2">
    <source>
        <dbReference type="Proteomes" id="UP001054945"/>
    </source>
</evidence>
<protein>
    <submittedName>
        <fullName evidence="1">Uncharacterized protein</fullName>
    </submittedName>
</protein>
<dbReference type="Proteomes" id="UP001054945">
    <property type="component" value="Unassembled WGS sequence"/>
</dbReference>
<keyword evidence="2" id="KW-1185">Reference proteome</keyword>
<gene>
    <name evidence="1" type="ORF">CEXT_784041</name>
</gene>
<evidence type="ECO:0000313" key="1">
    <source>
        <dbReference type="EMBL" id="GIY03346.1"/>
    </source>
</evidence>
<accession>A0AAV4Q2J4</accession>